<dbReference type="InterPro" id="IPR019410">
    <property type="entry name" value="Methyltransf_16"/>
</dbReference>
<feature type="non-terminal residue" evidence="1">
    <location>
        <position position="1"/>
    </location>
</feature>
<organism evidence="1 2">
    <name type="scientific">Tilletiaria anomala (strain ATCC 24038 / CBS 436.72 / UBC 951)</name>
    <dbReference type="NCBI Taxonomy" id="1037660"/>
    <lineage>
        <taxon>Eukaryota</taxon>
        <taxon>Fungi</taxon>
        <taxon>Dikarya</taxon>
        <taxon>Basidiomycota</taxon>
        <taxon>Ustilaginomycotina</taxon>
        <taxon>Exobasidiomycetes</taxon>
        <taxon>Georgefischeriales</taxon>
        <taxon>Tilletiariaceae</taxon>
        <taxon>Tilletiaria</taxon>
    </lineage>
</organism>
<evidence type="ECO:0000313" key="1">
    <source>
        <dbReference type="EMBL" id="KDN44144.1"/>
    </source>
</evidence>
<evidence type="ECO:0000313" key="2">
    <source>
        <dbReference type="Proteomes" id="UP000027361"/>
    </source>
</evidence>
<protein>
    <submittedName>
        <fullName evidence="1">Uncharacterized protein</fullName>
    </submittedName>
</protein>
<dbReference type="InParanoid" id="A0A066VZ95"/>
<dbReference type="GO" id="GO:0008757">
    <property type="term" value="F:S-adenosylmethionine-dependent methyltransferase activity"/>
    <property type="evidence" value="ECO:0007669"/>
    <property type="project" value="UniProtKB-ARBA"/>
</dbReference>
<dbReference type="GeneID" id="25262120"/>
<dbReference type="OMA" id="SIYPHEW"/>
<gene>
    <name evidence="1" type="ORF">K437DRAFT_215266</name>
</gene>
<reference evidence="1 2" key="1">
    <citation type="submission" date="2014-05" db="EMBL/GenBank/DDBJ databases">
        <title>Draft genome sequence of a rare smut relative, Tilletiaria anomala UBC 951.</title>
        <authorList>
            <consortium name="DOE Joint Genome Institute"/>
            <person name="Toome M."/>
            <person name="Kuo A."/>
            <person name="Henrissat B."/>
            <person name="Lipzen A."/>
            <person name="Tritt A."/>
            <person name="Yoshinaga Y."/>
            <person name="Zane M."/>
            <person name="Barry K."/>
            <person name="Grigoriev I.V."/>
            <person name="Spatafora J.W."/>
            <person name="Aimea M.C."/>
        </authorList>
    </citation>
    <scope>NUCLEOTIDE SEQUENCE [LARGE SCALE GENOMIC DNA]</scope>
    <source>
        <strain evidence="1 2">UBC 951</strain>
    </source>
</reference>
<dbReference type="EMBL" id="JMSN01000054">
    <property type="protein sequence ID" value="KDN44144.1"/>
    <property type="molecule type" value="Genomic_DNA"/>
</dbReference>
<dbReference type="RefSeq" id="XP_013242682.1">
    <property type="nucleotide sequence ID" value="XM_013387228.1"/>
</dbReference>
<comment type="caution">
    <text evidence="1">The sequence shown here is derived from an EMBL/GenBank/DDBJ whole genome shotgun (WGS) entry which is preliminary data.</text>
</comment>
<dbReference type="AlphaFoldDB" id="A0A066VZ95"/>
<accession>A0A066VZ95</accession>
<sequence length="299" mass="32638">TVTPNAMREVEDLFEDALGSLFNITQPAEGNAGQVLTYEHSAVGTVIFRVVDVEAKNSKLAAQWQWSSGRALSDLLCEASQCQNQDLASAQLLNPAGKAIIELGSGSGLPTIVATRLGALLGLATDYPDVKLIACLRANVEPAGAHAIPLLWGENQATKLALNRLPEHLDGYDLVMCSDVLWMSNAHDGLLESIHALLGHSMNARAILVNGFHTGRRVLGDFFKRAVDFDLIPDWELPFGGIWERTAGKEPLAWQGASIPYWSSAENQILHSNSHEDADIIDEMEIEERGSWLVYCILR</sequence>
<dbReference type="InterPro" id="IPR029063">
    <property type="entry name" value="SAM-dependent_MTases_sf"/>
</dbReference>
<proteinExistence type="predicted"/>
<dbReference type="HOGENOM" id="CLU_032409_2_1_1"/>
<dbReference type="OrthoDB" id="407325at2759"/>
<dbReference type="Gene3D" id="3.40.50.150">
    <property type="entry name" value="Vaccinia Virus protein VP39"/>
    <property type="match status" value="1"/>
</dbReference>
<dbReference type="Proteomes" id="UP000027361">
    <property type="component" value="Unassembled WGS sequence"/>
</dbReference>
<dbReference type="SUPFAM" id="SSF53335">
    <property type="entry name" value="S-adenosyl-L-methionine-dependent methyltransferases"/>
    <property type="match status" value="1"/>
</dbReference>
<dbReference type="Pfam" id="PF10294">
    <property type="entry name" value="Methyltransf_16"/>
    <property type="match status" value="1"/>
</dbReference>
<dbReference type="PANTHER" id="PTHR14614">
    <property type="entry name" value="HEPATOCELLULAR CARCINOMA-ASSOCIATED ANTIGEN"/>
    <property type="match status" value="1"/>
</dbReference>
<feature type="non-terminal residue" evidence="1">
    <location>
        <position position="299"/>
    </location>
</feature>
<keyword evidence="2" id="KW-1185">Reference proteome</keyword>
<name>A0A066VZ95_TILAU</name>